<name>A0A932A9I9_9BACT</name>
<evidence type="ECO:0000313" key="8">
    <source>
        <dbReference type="Proteomes" id="UP000779809"/>
    </source>
</evidence>
<evidence type="ECO:0000256" key="1">
    <source>
        <dbReference type="ARBA" id="ARBA00004141"/>
    </source>
</evidence>
<dbReference type="EMBL" id="JACPNR010000012">
    <property type="protein sequence ID" value="MBI2679144.1"/>
    <property type="molecule type" value="Genomic_DNA"/>
</dbReference>
<feature type="transmembrane region" description="Helical" evidence="6">
    <location>
        <begin position="374"/>
        <end position="396"/>
    </location>
</feature>
<evidence type="ECO:0000313" key="7">
    <source>
        <dbReference type="EMBL" id="MBI2679144.1"/>
    </source>
</evidence>
<accession>A0A932A9I9</accession>
<evidence type="ECO:0000256" key="2">
    <source>
        <dbReference type="ARBA" id="ARBA00022692"/>
    </source>
</evidence>
<feature type="transmembrane region" description="Helical" evidence="6">
    <location>
        <begin position="180"/>
        <end position="201"/>
    </location>
</feature>
<dbReference type="GO" id="GO:0016020">
    <property type="term" value="C:membrane"/>
    <property type="evidence" value="ECO:0007669"/>
    <property type="project" value="UniProtKB-SubCell"/>
</dbReference>
<evidence type="ECO:0000256" key="4">
    <source>
        <dbReference type="ARBA" id="ARBA00023136"/>
    </source>
</evidence>
<feature type="transmembrane region" description="Helical" evidence="6">
    <location>
        <begin position="349"/>
        <end position="368"/>
    </location>
</feature>
<feature type="region of interest" description="Disordered" evidence="5">
    <location>
        <begin position="1"/>
        <end position="22"/>
    </location>
</feature>
<feature type="transmembrane region" description="Helical" evidence="6">
    <location>
        <begin position="412"/>
        <end position="434"/>
    </location>
</feature>
<keyword evidence="3 6" id="KW-1133">Transmembrane helix</keyword>
<evidence type="ECO:0000256" key="3">
    <source>
        <dbReference type="ARBA" id="ARBA00022989"/>
    </source>
</evidence>
<feature type="compositionally biased region" description="Basic residues" evidence="5">
    <location>
        <begin position="1"/>
        <end position="14"/>
    </location>
</feature>
<keyword evidence="4 6" id="KW-0472">Membrane</keyword>
<keyword evidence="2 6" id="KW-0812">Transmembrane</keyword>
<dbReference type="AlphaFoldDB" id="A0A932A9I9"/>
<dbReference type="Pfam" id="PF01566">
    <property type="entry name" value="Nramp"/>
    <property type="match status" value="1"/>
</dbReference>
<feature type="transmembrane region" description="Helical" evidence="6">
    <location>
        <begin position="261"/>
        <end position="281"/>
    </location>
</feature>
<comment type="caution">
    <text evidence="7">The sequence shown here is derived from an EMBL/GenBank/DDBJ whole genome shotgun (WGS) entry which is preliminary data.</text>
</comment>
<organism evidence="7 8">
    <name type="scientific">Candidatus Korobacter versatilis</name>
    <dbReference type="NCBI Taxonomy" id="658062"/>
    <lineage>
        <taxon>Bacteria</taxon>
        <taxon>Pseudomonadati</taxon>
        <taxon>Acidobacteriota</taxon>
        <taxon>Terriglobia</taxon>
        <taxon>Terriglobales</taxon>
        <taxon>Candidatus Korobacteraceae</taxon>
        <taxon>Candidatus Korobacter</taxon>
    </lineage>
</organism>
<gene>
    <name evidence="7" type="ORF">HYX28_10220</name>
</gene>
<dbReference type="Proteomes" id="UP000779809">
    <property type="component" value="Unassembled WGS sequence"/>
</dbReference>
<feature type="transmembrane region" description="Helical" evidence="6">
    <location>
        <begin position="221"/>
        <end position="240"/>
    </location>
</feature>
<proteinExistence type="predicted"/>
<sequence>MSFPRSPKRVPRKGRLSDRGRGQVILFPPGEAAESSAEASPAPLSRMLPGVIAGAADLDPAAVLTATVAGATFGLSVAWVVLLCIPILRAVFGVAARIGHETRLGLVKLVREHFGKNYAIALACMVVAVNVIMIVADVMAVSEGLSIVLLQPARFFPALVAFAVWYILTLVGYKRVNQTLALVALFLFAYVAAAALGGDTAHSLTTGILFPHIPARAGGSSYLLAIIAVFGSLLTPDVVVWQTSTKREGAGFYEAESRLGCVIAAFVSLSVIVAASHITVADPAAMTFREAAAALAPLGELGPVLFALGIIGSGLVALPILVASLCFSISEAGDWESRLSAPPWEARRFFILICVVLVFAVGVDYIGINTVQVLYWSQVLAGTIVVPILFFILWISNDRRIMRRTNTRAENFWLGGAVGGMLVANIVFLVARVFW</sequence>
<feature type="transmembrane region" description="Helical" evidence="6">
    <location>
        <begin position="117"/>
        <end position="135"/>
    </location>
</feature>
<protein>
    <submittedName>
        <fullName evidence="7">Divalent metal cation transporter</fullName>
    </submittedName>
</protein>
<feature type="transmembrane region" description="Helical" evidence="6">
    <location>
        <begin position="155"/>
        <end position="173"/>
    </location>
</feature>
<evidence type="ECO:0000256" key="5">
    <source>
        <dbReference type="SAM" id="MobiDB-lite"/>
    </source>
</evidence>
<dbReference type="InterPro" id="IPR001046">
    <property type="entry name" value="NRAMP_fam"/>
</dbReference>
<comment type="subcellular location">
    <subcellularLocation>
        <location evidence="1">Membrane</location>
        <topology evidence="1">Multi-pass membrane protein</topology>
    </subcellularLocation>
</comment>
<reference evidence="7" key="1">
    <citation type="submission" date="2020-07" db="EMBL/GenBank/DDBJ databases">
        <title>Huge and variable diversity of episymbiotic CPR bacteria and DPANN archaea in groundwater ecosystems.</title>
        <authorList>
            <person name="He C.Y."/>
            <person name="Keren R."/>
            <person name="Whittaker M."/>
            <person name="Farag I.F."/>
            <person name="Doudna J."/>
            <person name="Cate J.H.D."/>
            <person name="Banfield J.F."/>
        </authorList>
    </citation>
    <scope>NUCLEOTIDE SEQUENCE</scope>
    <source>
        <strain evidence="7">NC_groundwater_580_Pr5_B-0.1um_64_19</strain>
    </source>
</reference>
<evidence type="ECO:0000256" key="6">
    <source>
        <dbReference type="SAM" id="Phobius"/>
    </source>
</evidence>
<dbReference type="GO" id="GO:0046873">
    <property type="term" value="F:metal ion transmembrane transporter activity"/>
    <property type="evidence" value="ECO:0007669"/>
    <property type="project" value="InterPro"/>
</dbReference>
<feature type="transmembrane region" description="Helical" evidence="6">
    <location>
        <begin position="301"/>
        <end position="328"/>
    </location>
</feature>